<dbReference type="EMBL" id="CP045226">
    <property type="protein sequence ID" value="QFS44194.1"/>
    <property type="molecule type" value="Genomic_DNA"/>
</dbReference>
<gene>
    <name evidence="1" type="ORF">GXM_01667</name>
</gene>
<accession>A0A5P8VV13</accession>
<evidence type="ECO:0000313" key="2">
    <source>
        <dbReference type="Proteomes" id="UP000326678"/>
    </source>
</evidence>
<dbReference type="AlphaFoldDB" id="A0A5P8VV13"/>
<name>A0A5P8VV13_9NOSO</name>
<evidence type="ECO:0000313" key="1">
    <source>
        <dbReference type="EMBL" id="QFS44194.1"/>
    </source>
</evidence>
<organism evidence="1 2">
    <name type="scientific">Nostoc sphaeroides CCNUC1</name>
    <dbReference type="NCBI Taxonomy" id="2653204"/>
    <lineage>
        <taxon>Bacteria</taxon>
        <taxon>Bacillati</taxon>
        <taxon>Cyanobacteriota</taxon>
        <taxon>Cyanophyceae</taxon>
        <taxon>Nostocales</taxon>
        <taxon>Nostocaceae</taxon>
        <taxon>Nostoc</taxon>
    </lineage>
</organism>
<dbReference type="KEGG" id="nsh:GXM_01667"/>
<keyword evidence="2" id="KW-1185">Reference proteome</keyword>
<dbReference type="Proteomes" id="UP000326678">
    <property type="component" value="Chromosome Gxm1"/>
</dbReference>
<reference evidence="1 2" key="1">
    <citation type="submission" date="2019-10" db="EMBL/GenBank/DDBJ databases">
        <title>Genomic and transcriptomic insights into the perfect genentic adaptation of a filamentous nitrogen-fixing cyanobacterium to rice fields.</title>
        <authorList>
            <person name="Chen Z."/>
        </authorList>
    </citation>
    <scope>NUCLEOTIDE SEQUENCE [LARGE SCALE GENOMIC DNA]</scope>
    <source>
        <strain evidence="1">CCNUC1</strain>
    </source>
</reference>
<proteinExistence type="predicted"/>
<protein>
    <submittedName>
        <fullName evidence="1">Excinuclease ABC subunit C</fullName>
    </submittedName>
</protein>
<sequence length="48" mass="5578">MVWYNDEDVPIAVQFISYWENPTLLLELEAIILRASEPPYNVQIPTEG</sequence>